<feature type="non-terminal residue" evidence="4">
    <location>
        <position position="213"/>
    </location>
</feature>
<dbReference type="InterPro" id="IPR029515">
    <property type="entry name" value="Liprin"/>
</dbReference>
<dbReference type="GO" id="GO:0048786">
    <property type="term" value="C:presynaptic active zone"/>
    <property type="evidence" value="ECO:0007669"/>
    <property type="project" value="TreeGrafter"/>
</dbReference>
<evidence type="ECO:0000256" key="1">
    <source>
        <dbReference type="ARBA" id="ARBA00022737"/>
    </source>
</evidence>
<dbReference type="GO" id="GO:0007528">
    <property type="term" value="P:neuromuscular junction development"/>
    <property type="evidence" value="ECO:0007669"/>
    <property type="project" value="TreeGrafter"/>
</dbReference>
<dbReference type="PANTHER" id="PTHR12587:SF16">
    <property type="entry name" value="LIPRIN-BETA-1"/>
    <property type="match status" value="1"/>
</dbReference>
<proteinExistence type="predicted"/>
<organism evidence="4 5">
    <name type="scientific">Coregonus suidteri</name>
    <dbReference type="NCBI Taxonomy" id="861788"/>
    <lineage>
        <taxon>Eukaryota</taxon>
        <taxon>Metazoa</taxon>
        <taxon>Chordata</taxon>
        <taxon>Craniata</taxon>
        <taxon>Vertebrata</taxon>
        <taxon>Euteleostomi</taxon>
        <taxon>Actinopterygii</taxon>
        <taxon>Neopterygii</taxon>
        <taxon>Teleostei</taxon>
        <taxon>Protacanthopterygii</taxon>
        <taxon>Salmoniformes</taxon>
        <taxon>Salmonidae</taxon>
        <taxon>Coregoninae</taxon>
        <taxon>Coregonus</taxon>
    </lineage>
</organism>
<keyword evidence="5" id="KW-1185">Reference proteome</keyword>
<feature type="domain" description="Liprin-beta-1/2 coiled-coil" evidence="3">
    <location>
        <begin position="87"/>
        <end position="181"/>
    </location>
</feature>
<dbReference type="Proteomes" id="UP001356427">
    <property type="component" value="Unassembled WGS sequence"/>
</dbReference>
<dbReference type="EMBL" id="JAGTTL010000007">
    <property type="protein sequence ID" value="KAK6320028.1"/>
    <property type="molecule type" value="Genomic_DNA"/>
</dbReference>
<keyword evidence="1" id="KW-0677">Repeat</keyword>
<evidence type="ECO:0000259" key="3">
    <source>
        <dbReference type="Pfam" id="PF26022"/>
    </source>
</evidence>
<evidence type="ECO:0000313" key="5">
    <source>
        <dbReference type="Proteomes" id="UP001356427"/>
    </source>
</evidence>
<evidence type="ECO:0000256" key="2">
    <source>
        <dbReference type="SAM" id="Coils"/>
    </source>
</evidence>
<keyword evidence="2" id="KW-0175">Coiled coil</keyword>
<feature type="coiled-coil region" evidence="2">
    <location>
        <begin position="118"/>
        <end position="209"/>
    </location>
</feature>
<reference evidence="4 5" key="1">
    <citation type="submission" date="2021-04" db="EMBL/GenBank/DDBJ databases">
        <authorList>
            <person name="De Guttry C."/>
            <person name="Zahm M."/>
            <person name="Klopp C."/>
            <person name="Cabau C."/>
            <person name="Louis A."/>
            <person name="Berthelot C."/>
            <person name="Parey E."/>
            <person name="Roest Crollius H."/>
            <person name="Montfort J."/>
            <person name="Robinson-Rechavi M."/>
            <person name="Bucao C."/>
            <person name="Bouchez O."/>
            <person name="Gislard M."/>
            <person name="Lluch J."/>
            <person name="Milhes M."/>
            <person name="Lampietro C."/>
            <person name="Lopez Roques C."/>
            <person name="Donnadieu C."/>
            <person name="Braasch I."/>
            <person name="Desvignes T."/>
            <person name="Postlethwait J."/>
            <person name="Bobe J."/>
            <person name="Wedekind C."/>
            <person name="Guiguen Y."/>
        </authorList>
    </citation>
    <scope>NUCLEOTIDE SEQUENCE [LARGE SCALE GENOMIC DNA]</scope>
    <source>
        <strain evidence="4">Cs_M1</strain>
        <tissue evidence="4">Blood</tissue>
    </source>
</reference>
<dbReference type="PANTHER" id="PTHR12587">
    <property type="entry name" value="LAR INTERACTING PROTEIN LIP -RELATED PROTEIN"/>
    <property type="match status" value="1"/>
</dbReference>
<dbReference type="AlphaFoldDB" id="A0AAN8R235"/>
<dbReference type="Pfam" id="PF26022">
    <property type="entry name" value="CC_Liprin_beta"/>
    <property type="match status" value="1"/>
</dbReference>
<accession>A0AAN8R235</accession>
<protein>
    <recommendedName>
        <fullName evidence="3">Liprin-beta-1/2 coiled-coil domain-containing protein</fullName>
    </recommendedName>
</protein>
<comment type="caution">
    <text evidence="4">The sequence shown here is derived from an EMBL/GenBank/DDBJ whole genome shotgun (WGS) entry which is preliminary data.</text>
</comment>
<evidence type="ECO:0000313" key="4">
    <source>
        <dbReference type="EMBL" id="KAK6320028.1"/>
    </source>
</evidence>
<gene>
    <name evidence="4" type="ORF">J4Q44_G00091350</name>
</gene>
<dbReference type="InterPro" id="IPR058914">
    <property type="entry name" value="LIPB1/2_CC"/>
</dbReference>
<name>A0AAN8R235_9TELE</name>
<sequence length="213" mass="24523">MPSSKSMDYSNGLFDCQSPTSPFMGSLRALHLLEDLRGVLELMDTEEREGLRCQIPDATADSLVDWLQQGHLVSNGHHISMGGDLYQERLSRLEGDKESLVLQVSVLTDQVEAQGEKIRDLDMCLDEHQEKLNATEEMLQQELLCRTTLETQKLDLMAEVSNLKLKLNSFEKDRLHFDLRDSEDMGLEINELRYRVTEMESERLQYEKKLKST</sequence>